<feature type="region of interest" description="Disordered" evidence="9">
    <location>
        <begin position="130"/>
        <end position="219"/>
    </location>
</feature>
<evidence type="ECO:0000256" key="1">
    <source>
        <dbReference type="ARBA" id="ARBA00007025"/>
    </source>
</evidence>
<evidence type="ECO:0000256" key="4">
    <source>
        <dbReference type="ARBA" id="ARBA00022771"/>
    </source>
</evidence>
<dbReference type="PROSITE" id="PS51192">
    <property type="entry name" value="HELICASE_ATP_BIND_1"/>
    <property type="match status" value="1"/>
</dbReference>
<dbReference type="PANTHER" id="PTHR45626">
    <property type="entry name" value="TRANSCRIPTION TERMINATION FACTOR 2-RELATED"/>
    <property type="match status" value="1"/>
</dbReference>
<feature type="compositionally biased region" description="Acidic residues" evidence="9">
    <location>
        <begin position="77"/>
        <end position="86"/>
    </location>
</feature>
<dbReference type="GO" id="GO:0006281">
    <property type="term" value="P:DNA repair"/>
    <property type="evidence" value="ECO:0007669"/>
    <property type="project" value="TreeGrafter"/>
</dbReference>
<dbReference type="GO" id="GO:0004386">
    <property type="term" value="F:helicase activity"/>
    <property type="evidence" value="ECO:0007669"/>
    <property type="project" value="UniProtKB-KW"/>
</dbReference>
<dbReference type="InterPro" id="IPR038718">
    <property type="entry name" value="SNF2-like_sf"/>
</dbReference>
<dbReference type="SUPFAM" id="SSF52540">
    <property type="entry name" value="P-loop containing nucleoside triphosphate hydrolases"/>
    <property type="match status" value="2"/>
</dbReference>
<keyword evidence="13" id="KW-1185">Reference proteome</keyword>
<feature type="compositionally biased region" description="Basic and acidic residues" evidence="9">
    <location>
        <begin position="24"/>
        <end position="37"/>
    </location>
</feature>
<dbReference type="Proteomes" id="UP000826661">
    <property type="component" value="Chromosome VI"/>
</dbReference>
<evidence type="ECO:0000256" key="7">
    <source>
        <dbReference type="ARBA" id="ARBA00022833"/>
    </source>
</evidence>
<reference evidence="12 13" key="1">
    <citation type="journal article" date="2021" name="BMC Genomics">
        <title>Telomere-to-telomere genome assembly of asparaginase-producing Trichoderma simmonsii.</title>
        <authorList>
            <person name="Chung D."/>
            <person name="Kwon Y.M."/>
            <person name="Yang Y."/>
        </authorList>
    </citation>
    <scope>NUCLEOTIDE SEQUENCE [LARGE SCALE GENOMIC DNA]</scope>
    <source>
        <strain evidence="12 13">GH-Sj1</strain>
    </source>
</reference>
<evidence type="ECO:0000313" key="12">
    <source>
        <dbReference type="EMBL" id="QYT04681.1"/>
    </source>
</evidence>
<keyword evidence="8" id="KW-0067">ATP-binding</keyword>
<dbReference type="GO" id="GO:0008270">
    <property type="term" value="F:zinc ion binding"/>
    <property type="evidence" value="ECO:0007669"/>
    <property type="project" value="UniProtKB-KW"/>
</dbReference>
<evidence type="ECO:0000256" key="2">
    <source>
        <dbReference type="ARBA" id="ARBA00022723"/>
    </source>
</evidence>
<dbReference type="InterPro" id="IPR000330">
    <property type="entry name" value="SNF2_N"/>
</dbReference>
<keyword evidence="4" id="KW-0863">Zinc-finger</keyword>
<organism evidence="12 13">
    <name type="scientific">Trichoderma simmonsii</name>
    <dbReference type="NCBI Taxonomy" id="1491479"/>
    <lineage>
        <taxon>Eukaryota</taxon>
        <taxon>Fungi</taxon>
        <taxon>Dikarya</taxon>
        <taxon>Ascomycota</taxon>
        <taxon>Pezizomycotina</taxon>
        <taxon>Sordariomycetes</taxon>
        <taxon>Hypocreomycetidae</taxon>
        <taxon>Hypocreales</taxon>
        <taxon>Hypocreaceae</taxon>
        <taxon>Trichoderma</taxon>
    </lineage>
</organism>
<feature type="region of interest" description="Disordered" evidence="9">
    <location>
        <begin position="51"/>
        <end position="114"/>
    </location>
</feature>
<dbReference type="GO" id="GO:0016787">
    <property type="term" value="F:hydrolase activity"/>
    <property type="evidence" value="ECO:0007669"/>
    <property type="project" value="UniProtKB-KW"/>
</dbReference>
<dbReference type="InterPro" id="IPR013083">
    <property type="entry name" value="Znf_RING/FYVE/PHD"/>
</dbReference>
<feature type="domain" description="Helicase C-terminal" evidence="11">
    <location>
        <begin position="862"/>
        <end position="1025"/>
    </location>
</feature>
<evidence type="ECO:0000313" key="13">
    <source>
        <dbReference type="Proteomes" id="UP000826661"/>
    </source>
</evidence>
<evidence type="ECO:0000256" key="3">
    <source>
        <dbReference type="ARBA" id="ARBA00022741"/>
    </source>
</evidence>
<dbReference type="PANTHER" id="PTHR45626:SF17">
    <property type="entry name" value="HELICASE-LIKE TRANSCRIPTION FACTOR"/>
    <property type="match status" value="1"/>
</dbReference>
<evidence type="ECO:0000256" key="6">
    <source>
        <dbReference type="ARBA" id="ARBA00022806"/>
    </source>
</evidence>
<dbReference type="Gene3D" id="3.30.40.10">
    <property type="entry name" value="Zinc/RING finger domain, C3HC4 (zinc finger)"/>
    <property type="match status" value="1"/>
</dbReference>
<dbReference type="InterPro" id="IPR027417">
    <property type="entry name" value="P-loop_NTPase"/>
</dbReference>
<dbReference type="Pfam" id="PF00176">
    <property type="entry name" value="SNF2-rel_dom"/>
    <property type="match status" value="1"/>
</dbReference>
<feature type="compositionally biased region" description="Basic residues" evidence="9">
    <location>
        <begin position="205"/>
        <end position="214"/>
    </location>
</feature>
<proteinExistence type="inferred from homology"/>
<keyword evidence="7" id="KW-0862">Zinc</keyword>
<dbReference type="EMBL" id="CP075869">
    <property type="protein sequence ID" value="QYT04681.1"/>
    <property type="molecule type" value="Genomic_DNA"/>
</dbReference>
<feature type="region of interest" description="Disordered" evidence="9">
    <location>
        <begin position="1"/>
        <end position="37"/>
    </location>
</feature>
<dbReference type="AlphaFoldDB" id="A0A8G0LS23"/>
<dbReference type="PROSITE" id="PS00518">
    <property type="entry name" value="ZF_RING_1"/>
    <property type="match status" value="1"/>
</dbReference>
<dbReference type="GO" id="GO:0005524">
    <property type="term" value="F:ATP binding"/>
    <property type="evidence" value="ECO:0007669"/>
    <property type="project" value="UniProtKB-KW"/>
</dbReference>
<sequence>MEASITAGPASPAAATLPTPAESPKSDHAPPERHDFSNLVEALEKSGDCNLASAEQDVPSSSTNSTILPESMGEESMFVEDNDMEIDGQSPHIRKDEVGGTDDDLPSLETLFDPETANLIKLSRYEELHCDEADEHDDDDSDYKNDGDDSDAESAGEDNDSTLKKSSRKPRQKPAANVREYVARLHAKEDEQFAKKTEREECRKPGAKPPRKRKVAEGDAESCKALKTANGHRLLLPGDDCSQSSDNSPLLPIEPIKATTHAEQFAQITACIPQNCDTRRKGTQKRDLKEAAQIFGYRKVEAQNGDWKLKGMATAMRNHQITAVAWMMKRELARSEPHGGILADAMGMGKTIMSLACMIGNPPDDDDCEKFCNATLVVVPDRTIAQQWESETRKHCLAPYKHMVFIYDPKREDLREICRENFIVIVTYKEVFSQYPSDDVLRKLLEKYDSDDDSFRIELDKILGTVFRINWYRIILDEAHAIKNADSRTSKACCALVGKYRWALSGTPLANSSQEMYPYMKFLKCEWTVSRKEFRSMFFGADDEPNPQFVALTSLMMYRRTIDDEFLGFQIVSLPERKEVDIWVTLSKEEQAVVDAVCKHYKLRQKRKDLSKLGLGLDEVEERRSRKKGFKKPKSKKSSAHGLAWILERASQVRQRQSISHIYCIERLLRNEFHLEDLVELRAALEEIGDKQTILEQLQLGVEDNTGIKIYQKGLQMMQEREENFFGKYLDMRPILDILGEEASVKGVACPLCRKAPVDPVFSYRCPHVYCSKCICAALSSDAQGDLNTVVCFHEGCDENLGVGDDIETIQKIVEKAEADGSTYREPGRDTMNAAVHQDDDRNGFFIVSTFLDKVPILPSTKLTAAMAVLLTWRDEAPDDKILIFTQFTGTAKMVGFMLQNLKIGFRYYYGGLAQAQKSQALKAIKEDDGIKVLVATLKSGNQSLNLTVANRVIIIDQWWNKTAEQQAFGRVVRIGQEKVTHLVNIKTKEPIDDRIYTLQRKKAKDIDRTLQDDGKPQPQVNELELQKAFLRKKAAMEEKERNKKAKSKAGKKSAAKASPKNND</sequence>
<dbReference type="InterPro" id="IPR049730">
    <property type="entry name" value="SNF2/RAD54-like_C"/>
</dbReference>
<evidence type="ECO:0000256" key="9">
    <source>
        <dbReference type="SAM" id="MobiDB-lite"/>
    </source>
</evidence>
<dbReference type="Gene3D" id="3.40.50.10810">
    <property type="entry name" value="Tandem AAA-ATPase domain"/>
    <property type="match status" value="1"/>
</dbReference>
<dbReference type="PROSITE" id="PS51194">
    <property type="entry name" value="HELICASE_CTER"/>
    <property type="match status" value="1"/>
</dbReference>
<dbReference type="InterPro" id="IPR001650">
    <property type="entry name" value="Helicase_C-like"/>
</dbReference>
<comment type="similarity">
    <text evidence="1">Belongs to the SNF2/RAD54 helicase family.</text>
</comment>
<dbReference type="InterPro" id="IPR050628">
    <property type="entry name" value="SNF2_RAD54_helicase_TF"/>
</dbReference>
<dbReference type="SMART" id="SM00490">
    <property type="entry name" value="HELICc"/>
    <property type="match status" value="1"/>
</dbReference>
<feature type="compositionally biased region" description="Acidic residues" evidence="9">
    <location>
        <begin position="132"/>
        <end position="141"/>
    </location>
</feature>
<evidence type="ECO:0000256" key="8">
    <source>
        <dbReference type="ARBA" id="ARBA00022840"/>
    </source>
</evidence>
<gene>
    <name evidence="12" type="ORF">H0G86_011586</name>
</gene>
<accession>A0A8G0LS23</accession>
<feature type="compositionally biased region" description="Basic and acidic residues" evidence="9">
    <location>
        <begin position="181"/>
        <end position="204"/>
    </location>
</feature>
<keyword evidence="5" id="KW-0378">Hydrolase</keyword>
<evidence type="ECO:0000259" key="10">
    <source>
        <dbReference type="PROSITE" id="PS51192"/>
    </source>
</evidence>
<dbReference type="CDD" id="cd18793">
    <property type="entry name" value="SF2_C_SNF"/>
    <property type="match status" value="1"/>
</dbReference>
<evidence type="ECO:0000256" key="5">
    <source>
        <dbReference type="ARBA" id="ARBA00022801"/>
    </source>
</evidence>
<feature type="compositionally biased region" description="Acidic residues" evidence="9">
    <location>
        <begin position="148"/>
        <end position="160"/>
    </location>
</feature>
<feature type="compositionally biased region" description="Low complexity" evidence="9">
    <location>
        <begin position="1"/>
        <end position="23"/>
    </location>
</feature>
<dbReference type="Pfam" id="PF00271">
    <property type="entry name" value="Helicase_C"/>
    <property type="match status" value="1"/>
</dbReference>
<dbReference type="InterPro" id="IPR014001">
    <property type="entry name" value="Helicase_ATP-bd"/>
</dbReference>
<keyword evidence="2" id="KW-0479">Metal-binding</keyword>
<keyword evidence="3" id="KW-0547">Nucleotide-binding</keyword>
<dbReference type="InterPro" id="IPR017907">
    <property type="entry name" value="Znf_RING_CS"/>
</dbReference>
<protein>
    <submittedName>
        <fullName evidence="12">Uncharacterized protein</fullName>
    </submittedName>
</protein>
<dbReference type="GO" id="GO:0008094">
    <property type="term" value="F:ATP-dependent activity, acting on DNA"/>
    <property type="evidence" value="ECO:0007669"/>
    <property type="project" value="TreeGrafter"/>
</dbReference>
<keyword evidence="6" id="KW-0347">Helicase</keyword>
<dbReference type="Gene3D" id="3.40.50.300">
    <property type="entry name" value="P-loop containing nucleotide triphosphate hydrolases"/>
    <property type="match status" value="1"/>
</dbReference>
<feature type="domain" description="Helicase ATP-binding" evidence="10">
    <location>
        <begin position="331"/>
        <end position="526"/>
    </location>
</feature>
<feature type="compositionally biased region" description="Basic residues" evidence="9">
    <location>
        <begin position="1043"/>
        <end position="1055"/>
    </location>
</feature>
<dbReference type="SUPFAM" id="SSF57850">
    <property type="entry name" value="RING/U-box"/>
    <property type="match status" value="1"/>
</dbReference>
<feature type="region of interest" description="Disordered" evidence="9">
    <location>
        <begin position="1035"/>
        <end position="1064"/>
    </location>
</feature>
<evidence type="ECO:0000259" key="11">
    <source>
        <dbReference type="PROSITE" id="PS51194"/>
    </source>
</evidence>
<dbReference type="SMART" id="SM00487">
    <property type="entry name" value="DEXDc"/>
    <property type="match status" value="1"/>
</dbReference>
<feature type="compositionally biased region" description="Polar residues" evidence="9">
    <location>
        <begin position="58"/>
        <end position="68"/>
    </location>
</feature>
<name>A0A8G0LS23_9HYPO</name>
<dbReference type="CDD" id="cd18008">
    <property type="entry name" value="DEXDc_SHPRH-like"/>
    <property type="match status" value="1"/>
</dbReference>
<dbReference type="GO" id="GO:0005634">
    <property type="term" value="C:nucleus"/>
    <property type="evidence" value="ECO:0007669"/>
    <property type="project" value="TreeGrafter"/>
</dbReference>